<accession>A0ABM3B3A4</accession>
<reference evidence="1" key="1">
    <citation type="journal article" date="2020" name="Nat. Genet.">
        <title>Genomic diversifications of five Gossypium allopolyploid species and their impact on cotton improvement.</title>
        <authorList>
            <person name="Chen Z.J."/>
            <person name="Sreedasyam A."/>
            <person name="Ando A."/>
            <person name="Song Q."/>
            <person name="De Santiago L.M."/>
            <person name="Hulse-Kemp A.M."/>
            <person name="Ding M."/>
            <person name="Ye W."/>
            <person name="Kirkbride R.C."/>
            <person name="Jenkins J."/>
            <person name="Plott C."/>
            <person name="Lovell J."/>
            <person name="Lin Y.M."/>
            <person name="Vaughn R."/>
            <person name="Liu B."/>
            <person name="Simpson S."/>
            <person name="Scheffler B.E."/>
            <person name="Wen L."/>
            <person name="Saski C.A."/>
            <person name="Grover C.E."/>
            <person name="Hu G."/>
            <person name="Conover J.L."/>
            <person name="Carlson J.W."/>
            <person name="Shu S."/>
            <person name="Boston L.B."/>
            <person name="Williams M."/>
            <person name="Peterson D.G."/>
            <person name="McGee K."/>
            <person name="Jones D.C."/>
            <person name="Wendel J.F."/>
            <person name="Stelly D.M."/>
            <person name="Grimwood J."/>
            <person name="Schmutz J."/>
        </authorList>
    </citation>
    <scope>NUCLEOTIDE SEQUENCE [LARGE SCALE GENOMIC DNA]</scope>
    <source>
        <strain evidence="1">cv. TM-1</strain>
    </source>
</reference>
<keyword evidence="1" id="KW-1185">Reference proteome</keyword>
<evidence type="ECO:0000313" key="1">
    <source>
        <dbReference type="Proteomes" id="UP000818029"/>
    </source>
</evidence>
<name>A0ABM3B3A4_GOSHI</name>
<dbReference type="GeneID" id="107903982"/>
<gene>
    <name evidence="2" type="primary">LOC107903982</name>
</gene>
<reference evidence="2" key="2">
    <citation type="submission" date="2025-08" db="UniProtKB">
        <authorList>
            <consortium name="RefSeq"/>
        </authorList>
    </citation>
    <scope>IDENTIFICATION</scope>
</reference>
<evidence type="ECO:0000313" key="2">
    <source>
        <dbReference type="RefSeq" id="XP_040961525.1"/>
    </source>
</evidence>
<dbReference type="Proteomes" id="UP000818029">
    <property type="component" value="Chromosome D11"/>
</dbReference>
<dbReference type="RefSeq" id="XP_040961525.1">
    <property type="nucleotide sequence ID" value="XM_041105591.1"/>
</dbReference>
<organism evidence="1 2">
    <name type="scientific">Gossypium hirsutum</name>
    <name type="common">Upland cotton</name>
    <name type="synonym">Gossypium mexicanum</name>
    <dbReference type="NCBI Taxonomy" id="3635"/>
    <lineage>
        <taxon>Eukaryota</taxon>
        <taxon>Viridiplantae</taxon>
        <taxon>Streptophyta</taxon>
        <taxon>Embryophyta</taxon>
        <taxon>Tracheophyta</taxon>
        <taxon>Spermatophyta</taxon>
        <taxon>Magnoliopsida</taxon>
        <taxon>eudicotyledons</taxon>
        <taxon>Gunneridae</taxon>
        <taxon>Pentapetalae</taxon>
        <taxon>rosids</taxon>
        <taxon>malvids</taxon>
        <taxon>Malvales</taxon>
        <taxon>Malvaceae</taxon>
        <taxon>Malvoideae</taxon>
        <taxon>Gossypium</taxon>
    </lineage>
</organism>
<protein>
    <submittedName>
        <fullName evidence="2">Uncharacterized protein isoform X1</fullName>
    </submittedName>
</protein>
<proteinExistence type="predicted"/>
<sequence length="141" mass="16511">MCLIDSGSPSQELHNGDHISLMLTSRDIYDIAALCSRKERFFFKACGFRDDILGSAMMMYSRTVSSTCFEGERMVKQAGRKLLLVPSLQLQLAYSKTTTTKLNRIKHMDLERPRNYFCCVFKLQFLFYLKRLPSYIYWLHL</sequence>